<comment type="similarity">
    <text evidence="2">Belongs to the Mediator complex subunit 13 family.</text>
</comment>
<evidence type="ECO:0000256" key="3">
    <source>
        <dbReference type="ARBA" id="ARBA00019618"/>
    </source>
</evidence>
<protein>
    <recommendedName>
        <fullName evidence="3">Mediator of RNA polymerase II transcription subunit 13</fullName>
    </recommendedName>
</protein>
<evidence type="ECO:0000313" key="9">
    <source>
        <dbReference type="EMBL" id="CAH2042883.1"/>
    </source>
</evidence>
<dbReference type="InterPro" id="IPR051139">
    <property type="entry name" value="Mediator_complx_sub13"/>
</dbReference>
<proteinExistence type="inferred from homology"/>
<evidence type="ECO:0000256" key="4">
    <source>
        <dbReference type="ARBA" id="ARBA00022491"/>
    </source>
</evidence>
<comment type="subcellular location">
    <subcellularLocation>
        <location evidence="1">Nucleus</location>
    </subcellularLocation>
</comment>
<feature type="region of interest" description="Disordered" evidence="8">
    <location>
        <begin position="1"/>
        <end position="21"/>
    </location>
</feature>
<evidence type="ECO:0000256" key="6">
    <source>
        <dbReference type="ARBA" id="ARBA00023163"/>
    </source>
</evidence>
<keyword evidence="10" id="KW-1185">Reference proteome</keyword>
<keyword evidence="6" id="KW-0804">Transcription</keyword>
<gene>
    <name evidence="9" type="ORF">TAV2_LOCUS4855</name>
</gene>
<dbReference type="Proteomes" id="UP000836841">
    <property type="component" value="Unassembled WGS sequence"/>
</dbReference>
<comment type="caution">
    <text evidence="9">The sequence shown here is derived from an EMBL/GenBank/DDBJ whole genome shotgun (WGS) entry which is preliminary data.</text>
</comment>
<keyword evidence="5" id="KW-0805">Transcription regulation</keyword>
<evidence type="ECO:0000256" key="8">
    <source>
        <dbReference type="SAM" id="MobiDB-lite"/>
    </source>
</evidence>
<dbReference type="PANTHER" id="PTHR48249">
    <property type="entry name" value="MEDIATOR OF RNA POLYMERASE II TRANSCRIPTION SUBUNIT 13"/>
    <property type="match status" value="1"/>
</dbReference>
<dbReference type="GO" id="GO:0016592">
    <property type="term" value="C:mediator complex"/>
    <property type="evidence" value="ECO:0007669"/>
    <property type="project" value="TreeGrafter"/>
</dbReference>
<evidence type="ECO:0000256" key="2">
    <source>
        <dbReference type="ARBA" id="ARBA00009354"/>
    </source>
</evidence>
<accession>A0AAU9RHU4</accession>
<evidence type="ECO:0000256" key="1">
    <source>
        <dbReference type="ARBA" id="ARBA00004123"/>
    </source>
</evidence>
<evidence type="ECO:0000256" key="5">
    <source>
        <dbReference type="ARBA" id="ARBA00023015"/>
    </source>
</evidence>
<dbReference type="EMBL" id="CAJVSB020000218">
    <property type="protein sequence ID" value="CAH2042883.1"/>
    <property type="molecule type" value="Genomic_DNA"/>
</dbReference>
<evidence type="ECO:0000256" key="7">
    <source>
        <dbReference type="ARBA" id="ARBA00023242"/>
    </source>
</evidence>
<evidence type="ECO:0000313" key="10">
    <source>
        <dbReference type="Proteomes" id="UP000836841"/>
    </source>
</evidence>
<sequence>MSYSLQGSKRPRTGMSESMSQQGIMTNASVQDTYQSDFGSVEVNNSTITGIANDVGSHWDWDDDDRGVCMDIQALLSEFGDFGDFFENDALPFGEPPGSVDPMFSVQDCGDVGGSPYTGIMDVADQMVLPGGFSSFDNFNPPPVAMEESLTKSQEVLKNEMSSGAVNSTPVSSVGEFVHLIKAEALMTFAPEYGAVETPASEFSTSIFRSPYIPKSREVQSATSSSKSNVYCATPPSSPCIDGSDEKSAVVVNPKACSSKHDSAAYYTVVETGKDQHERKIYSCNNGVVPHEAIVPSSYPGFNSTNAVKSVQKKMSEATFGTENFLVSMRTVLATEVECVIFQVSMCRFRHILLSSSSVPPMALSRLAGSTVLNQLHSEPNTTNCNVFNKYDVKKRESIPVRIAGDIDGGLLDGPLNAPVGVWRSVGVPKGVKPSTSPTMDIGAPLAPLSSNEEGMLSYGPRQPLQEFLDGLALLVQQATSFVDLALDADCNDGPYGWLALQEQWRRGFACGPSMVHAGCGGSLASCHSLDIAGVELMDPLMADVHSSSVISLLQSDIRTALRSAFDSRLDGPLSVTDWCRGCSQSVDAGTVGDGYSTKHPRGEFRDSSSTVTLSVEATSPSQSSVIGSSCLKGSHLFTFIDELIFKVFGLPTVGSLVSQMELEWMRQTRGDQTKKPALQSQSSSSGQPYLYCRYLLYLWGMPSNP</sequence>
<reference evidence="9 10" key="1">
    <citation type="submission" date="2022-03" db="EMBL/GenBank/DDBJ databases">
        <authorList>
            <person name="Nunn A."/>
            <person name="Chopra R."/>
            <person name="Nunn A."/>
            <person name="Contreras Garrido A."/>
        </authorList>
    </citation>
    <scope>NUCLEOTIDE SEQUENCE [LARGE SCALE GENOMIC DNA]</scope>
</reference>
<dbReference type="GO" id="GO:0003713">
    <property type="term" value="F:transcription coactivator activity"/>
    <property type="evidence" value="ECO:0007669"/>
    <property type="project" value="TreeGrafter"/>
</dbReference>
<keyword evidence="7" id="KW-0539">Nucleus</keyword>
<dbReference type="AlphaFoldDB" id="A0AAU9RHU4"/>
<keyword evidence="4" id="KW-0678">Repressor</keyword>
<dbReference type="PANTHER" id="PTHR48249:SF3">
    <property type="entry name" value="MEDIATOR OF RNA POLYMERASE II TRANSCRIPTION SUBUNIT 13"/>
    <property type="match status" value="1"/>
</dbReference>
<name>A0AAU9RHU4_THLAR</name>
<dbReference type="GO" id="GO:0045944">
    <property type="term" value="P:positive regulation of transcription by RNA polymerase II"/>
    <property type="evidence" value="ECO:0007669"/>
    <property type="project" value="TreeGrafter"/>
</dbReference>
<organism evidence="9 10">
    <name type="scientific">Thlaspi arvense</name>
    <name type="common">Field penny-cress</name>
    <dbReference type="NCBI Taxonomy" id="13288"/>
    <lineage>
        <taxon>Eukaryota</taxon>
        <taxon>Viridiplantae</taxon>
        <taxon>Streptophyta</taxon>
        <taxon>Embryophyta</taxon>
        <taxon>Tracheophyta</taxon>
        <taxon>Spermatophyta</taxon>
        <taxon>Magnoliopsida</taxon>
        <taxon>eudicotyledons</taxon>
        <taxon>Gunneridae</taxon>
        <taxon>Pentapetalae</taxon>
        <taxon>rosids</taxon>
        <taxon>malvids</taxon>
        <taxon>Brassicales</taxon>
        <taxon>Brassicaceae</taxon>
        <taxon>Thlaspideae</taxon>
        <taxon>Thlaspi</taxon>
    </lineage>
</organism>